<dbReference type="GO" id="GO:0032259">
    <property type="term" value="P:methylation"/>
    <property type="evidence" value="ECO:0007669"/>
    <property type="project" value="UniProtKB-KW"/>
</dbReference>
<dbReference type="InterPro" id="IPR029063">
    <property type="entry name" value="SAM-dependent_MTases_sf"/>
</dbReference>
<evidence type="ECO:0000313" key="5">
    <source>
        <dbReference type="EMBL" id="GEL48712.1"/>
    </source>
</evidence>
<name>A0A511FHM9_9CELL</name>
<dbReference type="GO" id="GO:0003677">
    <property type="term" value="F:DNA binding"/>
    <property type="evidence" value="ECO:0007669"/>
    <property type="project" value="InterPro"/>
</dbReference>
<evidence type="ECO:0000259" key="4">
    <source>
        <dbReference type="Pfam" id="PF01555"/>
    </source>
</evidence>
<keyword evidence="7" id="KW-1185">Reference proteome</keyword>
<reference evidence="6 8" key="2">
    <citation type="submission" date="2020-08" db="EMBL/GenBank/DDBJ databases">
        <title>Sequencing the genomes of 1000 actinobacteria strains.</title>
        <authorList>
            <person name="Klenk H.-P."/>
        </authorList>
    </citation>
    <scope>NUCLEOTIDE SEQUENCE [LARGE SCALE GENOMIC DNA]</scope>
    <source>
        <strain evidence="6 8">DSM 9581</strain>
    </source>
</reference>
<dbReference type="OrthoDB" id="9773060at2"/>
<evidence type="ECO:0000313" key="7">
    <source>
        <dbReference type="Proteomes" id="UP000321723"/>
    </source>
</evidence>
<proteinExistence type="inferred from homology"/>
<dbReference type="Proteomes" id="UP000564629">
    <property type="component" value="Unassembled WGS sequence"/>
</dbReference>
<dbReference type="EC" id="2.1.1.72" evidence="6"/>
<dbReference type="Proteomes" id="UP000321723">
    <property type="component" value="Unassembled WGS sequence"/>
</dbReference>
<evidence type="ECO:0000256" key="3">
    <source>
        <dbReference type="ARBA" id="ARBA00022679"/>
    </source>
</evidence>
<dbReference type="AlphaFoldDB" id="A0A511FHM9"/>
<accession>A0A511FHM9</accession>
<dbReference type="RefSeq" id="WP_146840701.1">
    <property type="nucleotide sequence ID" value="NZ_BJVQ01000101.1"/>
</dbReference>
<feature type="domain" description="DNA methylase N-4/N-6" evidence="4">
    <location>
        <begin position="162"/>
        <end position="510"/>
    </location>
</feature>
<dbReference type="InterPro" id="IPR002052">
    <property type="entry name" value="DNA_methylase_N6_adenine_CS"/>
</dbReference>
<dbReference type="GO" id="GO:0009007">
    <property type="term" value="F:site-specific DNA-methyltransferase (adenine-specific) activity"/>
    <property type="evidence" value="ECO:0007669"/>
    <property type="project" value="UniProtKB-EC"/>
</dbReference>
<evidence type="ECO:0000256" key="2">
    <source>
        <dbReference type="ARBA" id="ARBA00022603"/>
    </source>
</evidence>
<reference evidence="5 7" key="1">
    <citation type="submission" date="2019-07" db="EMBL/GenBank/DDBJ databases">
        <title>Whole genome shotgun sequence of Cellulomonas hominis NBRC 16055.</title>
        <authorList>
            <person name="Hosoyama A."/>
            <person name="Uohara A."/>
            <person name="Ohji S."/>
            <person name="Ichikawa N."/>
        </authorList>
    </citation>
    <scope>NUCLEOTIDE SEQUENCE [LARGE SCALE GENOMIC DNA]</scope>
    <source>
        <strain evidence="5 7">NBRC 16055</strain>
    </source>
</reference>
<dbReference type="InterPro" id="IPR002941">
    <property type="entry name" value="DNA_methylase_N4/N6"/>
</dbReference>
<keyword evidence="2 6" id="KW-0489">Methyltransferase</keyword>
<comment type="similarity">
    <text evidence="1">Belongs to the N(4)/N(6)-methyltransferase family.</text>
</comment>
<evidence type="ECO:0000256" key="1">
    <source>
        <dbReference type="ARBA" id="ARBA00006594"/>
    </source>
</evidence>
<dbReference type="PROSITE" id="PS00092">
    <property type="entry name" value="N6_MTASE"/>
    <property type="match status" value="1"/>
</dbReference>
<keyword evidence="3 6" id="KW-0808">Transferase</keyword>
<protein>
    <submittedName>
        <fullName evidence="6">Adenine-specific DNA-methyltransferase</fullName>
        <ecNumber evidence="6">2.1.1.72</ecNumber>
    </submittedName>
</protein>
<comment type="caution">
    <text evidence="5">The sequence shown here is derived from an EMBL/GenBank/DDBJ whole genome shotgun (WGS) entry which is preliminary data.</text>
</comment>
<evidence type="ECO:0000313" key="8">
    <source>
        <dbReference type="Proteomes" id="UP000564629"/>
    </source>
</evidence>
<dbReference type="EMBL" id="BJVQ01000101">
    <property type="protein sequence ID" value="GEL48712.1"/>
    <property type="molecule type" value="Genomic_DNA"/>
</dbReference>
<gene>
    <name evidence="5" type="ORF">CHO01_38280</name>
    <name evidence="6" type="ORF">HNR08_003824</name>
</gene>
<dbReference type="EMBL" id="JACHDN010000001">
    <property type="protein sequence ID" value="MBB5475088.1"/>
    <property type="molecule type" value="Genomic_DNA"/>
</dbReference>
<dbReference type="Gene3D" id="3.40.50.150">
    <property type="entry name" value="Vaccinia Virus protein VP39"/>
    <property type="match status" value="1"/>
</dbReference>
<evidence type="ECO:0000313" key="6">
    <source>
        <dbReference type="EMBL" id="MBB5475088.1"/>
    </source>
</evidence>
<sequence>MAHIDNLIDSIKDPQLRTALRAEYDKVTKSRRLGLVFDRHLPESVVLPGFGIREGEKVQVIAEGSDDLADIDGSGVWTVTDVAATHAQLRDGNGETRRVTSGRLVATREFGDPIYPGLVSTGSVLRGGGADGDDGGRPFHTVINAENYHALEALLFAHEGQVDAIYIDPPYNTGARDWKYNNDYVDDIDPYRHSMWLSFMERRLLLAKRLLKPADSVLIVTIDEKEYLRLGLLLEQIFPDRKMQMVSSVINPRGIVRGNEFARSNEFIFFLWTPGTRIAPAGVENSEGQPVAWETMRRRSIEGARGRRGKGACGPNQFFAIHVHEATGHIVGRGAPLPLSARVEDYKPPAGCIAVFPMRDDGTEMNWSLTDSAFDERWAKGYVRAGKATPSKPQAYIIQYLLGGVVKDIEDGRVTVTGKEPSGAVVAQYVTRKSVMPHTQWDRASHNAQQHGTGLLDTFLPDRRFPYAKSLYAVEDALRHFLADKEEALVVDFFAGSGTTAHAVMRLNHQDGGRRRSICVTNNEVSAGEQEKLRARGLKPGDDEWEALGICDYITKPRIRAAITGTTTTGSAVAGDYRFVDEFPMADGFRENAEFFTLTYEDPTLISLGRRFEAIAPLLWLRAGAQGERINEVATEGWSIPAGACYGVLFDTSTWGAFVAAAALRDNLTHAFIVTDSLVEYQQIVARLDPSLQTTRLYADYLRSFEINTRTL</sequence>
<dbReference type="GO" id="GO:0008170">
    <property type="term" value="F:N-methyltransferase activity"/>
    <property type="evidence" value="ECO:0007669"/>
    <property type="project" value="InterPro"/>
</dbReference>
<organism evidence="5 7">
    <name type="scientific">Cellulomonas hominis</name>
    <dbReference type="NCBI Taxonomy" id="156981"/>
    <lineage>
        <taxon>Bacteria</taxon>
        <taxon>Bacillati</taxon>
        <taxon>Actinomycetota</taxon>
        <taxon>Actinomycetes</taxon>
        <taxon>Micrococcales</taxon>
        <taxon>Cellulomonadaceae</taxon>
        <taxon>Cellulomonas</taxon>
    </lineage>
</organism>
<dbReference type="Pfam" id="PF01555">
    <property type="entry name" value="N6_N4_Mtase"/>
    <property type="match status" value="1"/>
</dbReference>
<dbReference type="SUPFAM" id="SSF53335">
    <property type="entry name" value="S-adenosyl-L-methionine-dependent methyltransferases"/>
    <property type="match status" value="1"/>
</dbReference>